<dbReference type="PROSITE" id="PS50109">
    <property type="entry name" value="HIS_KIN"/>
    <property type="match status" value="1"/>
</dbReference>
<dbReference type="Proteomes" id="UP000239663">
    <property type="component" value="Unassembled WGS sequence"/>
</dbReference>
<dbReference type="Pfam" id="PF12729">
    <property type="entry name" value="4HB_MCP_1"/>
    <property type="match status" value="1"/>
</dbReference>
<comment type="caution">
    <text evidence="20">The sequence shown here is derived from an EMBL/GenBank/DDBJ whole genome shotgun (WGS) entry which is preliminary data.</text>
</comment>
<dbReference type="InterPro" id="IPR001789">
    <property type="entry name" value="Sig_transdc_resp-reg_receiver"/>
</dbReference>
<dbReference type="SUPFAM" id="SSF55781">
    <property type="entry name" value="GAF domain-like"/>
    <property type="match status" value="1"/>
</dbReference>
<feature type="coiled-coil region" evidence="15">
    <location>
        <begin position="443"/>
        <end position="516"/>
    </location>
</feature>
<evidence type="ECO:0000256" key="13">
    <source>
        <dbReference type="ARBA" id="ARBA00074306"/>
    </source>
</evidence>
<protein>
    <recommendedName>
        <fullName evidence="13">Circadian input-output histidine kinase CikA</fullName>
        <ecNumber evidence="4">2.7.13.3</ecNumber>
    </recommendedName>
</protein>
<dbReference type="Gene3D" id="3.40.50.2300">
    <property type="match status" value="1"/>
</dbReference>
<dbReference type="GO" id="GO:0005886">
    <property type="term" value="C:plasma membrane"/>
    <property type="evidence" value="ECO:0007669"/>
    <property type="project" value="UniProtKB-SubCell"/>
</dbReference>
<sequence length="933" mass="106148">MSEENKNRLSRLSFSKRLTVGFGLMLAVSIIVLSVIAFRLNNARGDLLEIVDDRYQKVSYTNDIQKNFLGMQRSLSLAEVEGSADEIDKTLDEINQYHIIIEDRYAKLQSMANTQNGEELLAEFKALYDIYTQNESQVLTEMASGSPDNFDELMVSLNESATDLLPVITEFISFQEELMNDALLRSEERYNEIEAIVRTAILLSLLLACVIAYWVIRSTTRELNEITDVISNVDLKDTTTMPRLKVRAEDEIGRIAIAFNNMSASLEKYSRNEKEYNKRITDQNWIQTCLAEVAEMNQGIFQVNELADRLVSKLTPMLGASIGAIYLKRKENDESFFFRAASYGDGGREHFKIGEGIIGQTAVDQKVVRMEYIPDDYQLIKTGLGEVRPKAILIAPIIYEKDTIAVLEFASMREFNELEYQALTQMIEMLGMAIHSVQSRMEIERLLSDSQAMTEELQVQAEELQSQSEELQMQSEELRMINEQLEERSQEAEQKSKELEFSKEELEAKNEQLLQSSKYKSEFLANMSHELRTPLNSILILSEMLAEKANGDYTEEEREFAKVIYTSGNDLMMLINDILDLSKVEAGKLEVFFNETNIREIAETVERSFMPMAEQKGLTFNVEIEEDLPSIFYTDEQRMQQIIKNLLSNAVKFTNKGSVSLKLEKVKNTKEKEALDQNVQSDFWMKIVVEDTGLGIPSEKQDLIFEAFQQADGATARKYGGTGLGLSICREFAKLLGGFITLDSKENEGSVFTVYLPNLPEGLQKTQTNDVIHLPISNEVLEQVAVQKEENEEIAVAMAEPEPDELIDVFKGKRVLITDDDHRNIFALKNALESKGVEIMVAENGIECLNLLQREQDLDMILMDIMMPELDGYETMRHIRSNPDFISIPIIALTAKAMKGDREKCLEAGATDYISKPINLEQLFSVMRVWLTK</sequence>
<evidence type="ECO:0000256" key="12">
    <source>
        <dbReference type="ARBA" id="ARBA00023136"/>
    </source>
</evidence>
<evidence type="ECO:0000259" key="19">
    <source>
        <dbReference type="PROSITE" id="PS50885"/>
    </source>
</evidence>
<comment type="similarity">
    <text evidence="3">In the N-terminal section; belongs to the phytochrome family.</text>
</comment>
<dbReference type="Pfam" id="PF13185">
    <property type="entry name" value="GAF_2"/>
    <property type="match status" value="1"/>
</dbReference>
<dbReference type="CDD" id="cd19411">
    <property type="entry name" value="MCP2201-like_sensor"/>
    <property type="match status" value="1"/>
</dbReference>
<dbReference type="Gene3D" id="6.10.340.10">
    <property type="match status" value="1"/>
</dbReference>
<accession>A0A2S7MYB4</accession>
<evidence type="ECO:0000313" key="21">
    <source>
        <dbReference type="Proteomes" id="UP000239663"/>
    </source>
</evidence>
<dbReference type="RefSeq" id="WP_104849835.1">
    <property type="nucleotide sequence ID" value="NZ_PKOZ01000007.1"/>
</dbReference>
<feature type="domain" description="Response regulatory" evidence="18">
    <location>
        <begin position="814"/>
        <end position="931"/>
    </location>
</feature>
<organism evidence="20 21">
    <name type="scientific">Pradoshia eiseniae</name>
    <dbReference type="NCBI Taxonomy" id="2064768"/>
    <lineage>
        <taxon>Bacteria</taxon>
        <taxon>Bacillati</taxon>
        <taxon>Bacillota</taxon>
        <taxon>Bacilli</taxon>
        <taxon>Bacillales</taxon>
        <taxon>Bacillaceae</taxon>
        <taxon>Pradoshia</taxon>
    </lineage>
</organism>
<evidence type="ECO:0000313" key="20">
    <source>
        <dbReference type="EMBL" id="PQD94760.1"/>
    </source>
</evidence>
<dbReference type="GO" id="GO:0000155">
    <property type="term" value="F:phosphorelay sensor kinase activity"/>
    <property type="evidence" value="ECO:0007669"/>
    <property type="project" value="InterPro"/>
</dbReference>
<dbReference type="SUPFAM" id="SSF55874">
    <property type="entry name" value="ATPase domain of HSP90 chaperone/DNA topoisomerase II/histidine kinase"/>
    <property type="match status" value="1"/>
</dbReference>
<dbReference type="FunFam" id="3.30.565.10:FF:000010">
    <property type="entry name" value="Sensor histidine kinase RcsC"/>
    <property type="match status" value="1"/>
</dbReference>
<dbReference type="InterPro" id="IPR011006">
    <property type="entry name" value="CheY-like_superfamily"/>
</dbReference>
<dbReference type="InterPro" id="IPR029016">
    <property type="entry name" value="GAF-like_dom_sf"/>
</dbReference>
<dbReference type="PROSITE" id="PS50890">
    <property type="entry name" value="PUA"/>
    <property type="match status" value="1"/>
</dbReference>
<keyword evidence="16" id="KW-0812">Transmembrane</keyword>
<proteinExistence type="inferred from homology"/>
<evidence type="ECO:0000256" key="5">
    <source>
        <dbReference type="ARBA" id="ARBA00022475"/>
    </source>
</evidence>
<gene>
    <name evidence="20" type="ORF">CYL18_12380</name>
</gene>
<dbReference type="AlphaFoldDB" id="A0A2S7MYB4"/>
<dbReference type="InterPro" id="IPR004358">
    <property type="entry name" value="Sig_transdc_His_kin-like_C"/>
</dbReference>
<dbReference type="PROSITE" id="PS50885">
    <property type="entry name" value="HAMP"/>
    <property type="match status" value="1"/>
</dbReference>
<evidence type="ECO:0000256" key="7">
    <source>
        <dbReference type="ARBA" id="ARBA00022679"/>
    </source>
</evidence>
<dbReference type="InterPro" id="IPR003018">
    <property type="entry name" value="GAF"/>
</dbReference>
<dbReference type="InterPro" id="IPR003661">
    <property type="entry name" value="HisK_dim/P_dom"/>
</dbReference>
<dbReference type="EC" id="2.7.13.3" evidence="4"/>
<reference evidence="20 21" key="1">
    <citation type="submission" date="2017-12" db="EMBL/GenBank/DDBJ databases">
        <title>Taxonomic description and draft genome of Pradoshia cofamensis Gen. nov., sp. nov., a thermotolerant bacillale isolated from anterior gut of earthworm Eisenia fetida.</title>
        <authorList>
            <person name="Saha T."/>
            <person name="Chakraborty R."/>
        </authorList>
    </citation>
    <scope>NUCLEOTIDE SEQUENCE [LARGE SCALE GENOMIC DNA]</scope>
    <source>
        <strain evidence="20 21">EAG3</strain>
    </source>
</reference>
<dbReference type="PROSITE" id="PS50110">
    <property type="entry name" value="RESPONSE_REGULATORY"/>
    <property type="match status" value="1"/>
</dbReference>
<evidence type="ECO:0000259" key="17">
    <source>
        <dbReference type="PROSITE" id="PS50109"/>
    </source>
</evidence>
<keyword evidence="8" id="KW-0547">Nucleotide-binding</keyword>
<evidence type="ECO:0000256" key="14">
    <source>
        <dbReference type="PROSITE-ProRule" id="PRU00169"/>
    </source>
</evidence>
<keyword evidence="7" id="KW-0808">Transferase</keyword>
<dbReference type="OrthoDB" id="9790669at2"/>
<evidence type="ECO:0000259" key="18">
    <source>
        <dbReference type="PROSITE" id="PS50110"/>
    </source>
</evidence>
<keyword evidence="16" id="KW-1133">Transmembrane helix</keyword>
<evidence type="ECO:0000256" key="3">
    <source>
        <dbReference type="ARBA" id="ARBA00006402"/>
    </source>
</evidence>
<keyword evidence="10" id="KW-0067">ATP-binding</keyword>
<dbReference type="Pfam" id="PF00072">
    <property type="entry name" value="Response_reg"/>
    <property type="match status" value="1"/>
</dbReference>
<dbReference type="SMART" id="SM00065">
    <property type="entry name" value="GAF"/>
    <property type="match status" value="1"/>
</dbReference>
<name>A0A2S7MYB4_9BACI</name>
<evidence type="ECO:0000256" key="4">
    <source>
        <dbReference type="ARBA" id="ARBA00012438"/>
    </source>
</evidence>
<dbReference type="EMBL" id="PKOZ01000007">
    <property type="protein sequence ID" value="PQD94760.1"/>
    <property type="molecule type" value="Genomic_DNA"/>
</dbReference>
<dbReference type="SMART" id="SM00448">
    <property type="entry name" value="REC"/>
    <property type="match status" value="1"/>
</dbReference>
<keyword evidence="11" id="KW-0902">Two-component regulatory system</keyword>
<dbReference type="PANTHER" id="PTHR45339">
    <property type="entry name" value="HYBRID SIGNAL TRANSDUCTION HISTIDINE KINASE J"/>
    <property type="match status" value="1"/>
</dbReference>
<dbReference type="InterPro" id="IPR003660">
    <property type="entry name" value="HAMP_dom"/>
</dbReference>
<dbReference type="InterPro" id="IPR024478">
    <property type="entry name" value="HlyB_4HB_MCP"/>
</dbReference>
<evidence type="ECO:0000256" key="1">
    <source>
        <dbReference type="ARBA" id="ARBA00000085"/>
    </source>
</evidence>
<evidence type="ECO:0000256" key="9">
    <source>
        <dbReference type="ARBA" id="ARBA00022777"/>
    </source>
</evidence>
<dbReference type="Gene3D" id="3.30.450.40">
    <property type="match status" value="1"/>
</dbReference>
<dbReference type="PANTHER" id="PTHR45339:SF1">
    <property type="entry name" value="HYBRID SIGNAL TRANSDUCTION HISTIDINE KINASE J"/>
    <property type="match status" value="1"/>
</dbReference>
<keyword evidence="6 14" id="KW-0597">Phosphoprotein</keyword>
<dbReference type="InterPro" id="IPR003594">
    <property type="entry name" value="HATPase_dom"/>
</dbReference>
<dbReference type="SMART" id="SM00388">
    <property type="entry name" value="HisKA"/>
    <property type="match status" value="1"/>
</dbReference>
<dbReference type="SUPFAM" id="SSF52172">
    <property type="entry name" value="CheY-like"/>
    <property type="match status" value="1"/>
</dbReference>
<comment type="catalytic activity">
    <reaction evidence="1">
        <text>ATP + protein L-histidine = ADP + protein N-phospho-L-histidine.</text>
        <dbReference type="EC" id="2.7.13.3"/>
    </reaction>
</comment>
<evidence type="ECO:0000256" key="11">
    <source>
        <dbReference type="ARBA" id="ARBA00023012"/>
    </source>
</evidence>
<evidence type="ECO:0000256" key="8">
    <source>
        <dbReference type="ARBA" id="ARBA00022741"/>
    </source>
</evidence>
<feature type="transmembrane region" description="Helical" evidence="16">
    <location>
        <begin position="195"/>
        <end position="216"/>
    </location>
</feature>
<dbReference type="InterPro" id="IPR036097">
    <property type="entry name" value="HisK_dim/P_sf"/>
</dbReference>
<dbReference type="InterPro" id="IPR005467">
    <property type="entry name" value="His_kinase_dom"/>
</dbReference>
<evidence type="ECO:0000256" key="15">
    <source>
        <dbReference type="SAM" id="Coils"/>
    </source>
</evidence>
<evidence type="ECO:0000256" key="2">
    <source>
        <dbReference type="ARBA" id="ARBA00004651"/>
    </source>
</evidence>
<dbReference type="SMART" id="SM00387">
    <property type="entry name" value="HATPase_c"/>
    <property type="match status" value="1"/>
</dbReference>
<dbReference type="CDD" id="cd17546">
    <property type="entry name" value="REC_hyHK_CKI1_RcsC-like"/>
    <property type="match status" value="1"/>
</dbReference>
<dbReference type="CDD" id="cd00082">
    <property type="entry name" value="HisKA"/>
    <property type="match status" value="1"/>
</dbReference>
<dbReference type="InterPro" id="IPR047347">
    <property type="entry name" value="YvaQ-like_sensor"/>
</dbReference>
<dbReference type="Pfam" id="PF02518">
    <property type="entry name" value="HATPase_c"/>
    <property type="match status" value="1"/>
</dbReference>
<dbReference type="PRINTS" id="PR00344">
    <property type="entry name" value="BCTRLSENSOR"/>
</dbReference>
<feature type="domain" description="Histidine kinase" evidence="17">
    <location>
        <begin position="526"/>
        <end position="760"/>
    </location>
</feature>
<keyword evidence="21" id="KW-1185">Reference proteome</keyword>
<keyword evidence="12 16" id="KW-0472">Membrane</keyword>
<dbReference type="Pfam" id="PF00672">
    <property type="entry name" value="HAMP"/>
    <property type="match status" value="1"/>
</dbReference>
<feature type="modified residue" description="4-aspartylphosphate" evidence="14">
    <location>
        <position position="864"/>
    </location>
</feature>
<dbReference type="Gene3D" id="1.10.287.130">
    <property type="match status" value="1"/>
</dbReference>
<evidence type="ECO:0000256" key="16">
    <source>
        <dbReference type="SAM" id="Phobius"/>
    </source>
</evidence>
<dbReference type="GO" id="GO:0005524">
    <property type="term" value="F:ATP binding"/>
    <property type="evidence" value="ECO:0007669"/>
    <property type="project" value="UniProtKB-KW"/>
</dbReference>
<keyword evidence="9 20" id="KW-0418">Kinase</keyword>
<evidence type="ECO:0000256" key="10">
    <source>
        <dbReference type="ARBA" id="ARBA00022840"/>
    </source>
</evidence>
<dbReference type="SUPFAM" id="SSF47384">
    <property type="entry name" value="Homodimeric domain of signal transducing histidine kinase"/>
    <property type="match status" value="1"/>
</dbReference>
<comment type="subcellular location">
    <subcellularLocation>
        <location evidence="2">Cell membrane</location>
        <topology evidence="2">Multi-pass membrane protein</topology>
    </subcellularLocation>
</comment>
<keyword evidence="5" id="KW-1003">Cell membrane</keyword>
<evidence type="ECO:0000256" key="6">
    <source>
        <dbReference type="ARBA" id="ARBA00022553"/>
    </source>
</evidence>
<dbReference type="SMART" id="SM00304">
    <property type="entry name" value="HAMP"/>
    <property type="match status" value="1"/>
</dbReference>
<feature type="transmembrane region" description="Helical" evidence="16">
    <location>
        <begin position="20"/>
        <end position="40"/>
    </location>
</feature>
<feature type="domain" description="HAMP" evidence="19">
    <location>
        <begin position="217"/>
        <end position="271"/>
    </location>
</feature>
<dbReference type="InterPro" id="IPR036890">
    <property type="entry name" value="HATPase_C_sf"/>
</dbReference>
<dbReference type="CDD" id="cd06225">
    <property type="entry name" value="HAMP"/>
    <property type="match status" value="1"/>
</dbReference>
<dbReference type="CDD" id="cd16922">
    <property type="entry name" value="HATPase_EvgS-ArcB-TorS-like"/>
    <property type="match status" value="1"/>
</dbReference>
<dbReference type="Gene3D" id="3.30.565.10">
    <property type="entry name" value="Histidine kinase-like ATPase, C-terminal domain"/>
    <property type="match status" value="1"/>
</dbReference>
<keyword evidence="15" id="KW-0175">Coiled coil</keyword>
<dbReference type="Pfam" id="PF00512">
    <property type="entry name" value="HisKA"/>
    <property type="match status" value="1"/>
</dbReference>